<organism evidence="1">
    <name type="scientific">marine sediment metagenome</name>
    <dbReference type="NCBI Taxonomy" id="412755"/>
    <lineage>
        <taxon>unclassified sequences</taxon>
        <taxon>metagenomes</taxon>
        <taxon>ecological metagenomes</taxon>
    </lineage>
</organism>
<evidence type="ECO:0000313" key="1">
    <source>
        <dbReference type="EMBL" id="GAH37721.1"/>
    </source>
</evidence>
<proteinExistence type="predicted"/>
<feature type="non-terminal residue" evidence="1">
    <location>
        <position position="99"/>
    </location>
</feature>
<accession>X1EWE6</accession>
<reference evidence="1" key="1">
    <citation type="journal article" date="2014" name="Front. Microbiol.">
        <title>High frequency of phylogenetically diverse reductive dehalogenase-homologous genes in deep subseafloor sedimentary metagenomes.</title>
        <authorList>
            <person name="Kawai M."/>
            <person name="Futagami T."/>
            <person name="Toyoda A."/>
            <person name="Takaki Y."/>
            <person name="Nishi S."/>
            <person name="Hori S."/>
            <person name="Arai W."/>
            <person name="Tsubouchi T."/>
            <person name="Morono Y."/>
            <person name="Uchiyama I."/>
            <person name="Ito T."/>
            <person name="Fujiyama A."/>
            <person name="Inagaki F."/>
            <person name="Takami H."/>
        </authorList>
    </citation>
    <scope>NUCLEOTIDE SEQUENCE</scope>
    <source>
        <strain evidence="1">Expedition CK06-06</strain>
    </source>
</reference>
<sequence>MAHTQKQNFIDNSKVIIKPLAYYKMLVHVLRFGSKIKDPDNYSECMGVLLGELEGSGEIKDVIVHDAIPINHGGQIEVQFAEADYISFASIDAEVADKG</sequence>
<dbReference type="GO" id="GO:0072546">
    <property type="term" value="C:EMC complex"/>
    <property type="evidence" value="ECO:0007669"/>
    <property type="project" value="InterPro"/>
</dbReference>
<protein>
    <submittedName>
        <fullName evidence="1">Uncharacterized protein</fullName>
    </submittedName>
</protein>
<dbReference type="Gene3D" id="3.40.140.10">
    <property type="entry name" value="Cytidine Deaminase, domain 2"/>
    <property type="match status" value="1"/>
</dbReference>
<name>X1EWE6_9ZZZZ</name>
<dbReference type="EMBL" id="BARU01009491">
    <property type="protein sequence ID" value="GAH37721.1"/>
    <property type="molecule type" value="Genomic_DNA"/>
</dbReference>
<gene>
    <name evidence="1" type="ORF">S03H2_18303</name>
</gene>
<dbReference type="AlphaFoldDB" id="X1EWE6"/>
<dbReference type="Pfam" id="PF03665">
    <property type="entry name" value="UPF0172"/>
    <property type="match status" value="1"/>
</dbReference>
<dbReference type="InterPro" id="IPR005366">
    <property type="entry name" value="EMC8/9"/>
</dbReference>
<comment type="caution">
    <text evidence="1">The sequence shown here is derived from an EMBL/GenBank/DDBJ whole genome shotgun (WGS) entry which is preliminary data.</text>
</comment>